<keyword evidence="3" id="KW-1185">Reference proteome</keyword>
<feature type="region of interest" description="Disordered" evidence="1">
    <location>
        <begin position="289"/>
        <end position="316"/>
    </location>
</feature>
<feature type="compositionally biased region" description="Polar residues" evidence="1">
    <location>
        <begin position="487"/>
        <end position="504"/>
    </location>
</feature>
<feature type="region of interest" description="Disordered" evidence="1">
    <location>
        <begin position="441"/>
        <end position="468"/>
    </location>
</feature>
<dbReference type="Proteomes" id="UP001164743">
    <property type="component" value="Chromosome 12A"/>
</dbReference>
<dbReference type="RefSeq" id="XP_053025709.1">
    <property type="nucleotide sequence ID" value="XM_053161720.1"/>
</dbReference>
<protein>
    <submittedName>
        <fullName evidence="2">Uncharacterized protein</fullName>
    </submittedName>
</protein>
<proteinExistence type="predicted"/>
<feature type="region of interest" description="Disordered" evidence="1">
    <location>
        <begin position="113"/>
        <end position="152"/>
    </location>
</feature>
<feature type="region of interest" description="Disordered" evidence="1">
    <location>
        <begin position="487"/>
        <end position="550"/>
    </location>
</feature>
<name>A0ABY7CXX4_9BASI</name>
<feature type="compositionally biased region" description="Basic and acidic residues" evidence="1">
    <location>
        <begin position="628"/>
        <end position="642"/>
    </location>
</feature>
<feature type="compositionally biased region" description="Basic residues" evidence="1">
    <location>
        <begin position="666"/>
        <end position="679"/>
    </location>
</feature>
<feature type="compositionally biased region" description="Polar residues" evidence="1">
    <location>
        <begin position="190"/>
        <end position="199"/>
    </location>
</feature>
<feature type="region of interest" description="Disordered" evidence="1">
    <location>
        <begin position="589"/>
        <end position="731"/>
    </location>
</feature>
<feature type="compositionally biased region" description="Polar residues" evidence="1">
    <location>
        <begin position="452"/>
        <end position="461"/>
    </location>
</feature>
<feature type="compositionally biased region" description="Polar residues" evidence="1">
    <location>
        <begin position="296"/>
        <end position="311"/>
    </location>
</feature>
<dbReference type="GeneID" id="77802615"/>
<feature type="compositionally biased region" description="Low complexity" evidence="1">
    <location>
        <begin position="534"/>
        <end position="548"/>
    </location>
</feature>
<feature type="compositionally biased region" description="Polar residues" evidence="1">
    <location>
        <begin position="124"/>
        <end position="137"/>
    </location>
</feature>
<feature type="compositionally biased region" description="Polar residues" evidence="1">
    <location>
        <begin position="513"/>
        <end position="525"/>
    </location>
</feature>
<evidence type="ECO:0000313" key="3">
    <source>
        <dbReference type="Proteomes" id="UP001164743"/>
    </source>
</evidence>
<reference evidence="2" key="1">
    <citation type="submission" date="2022-10" db="EMBL/GenBank/DDBJ databases">
        <title>Puccinia triticina Genome sequencing and assembly.</title>
        <authorList>
            <person name="Li C."/>
        </authorList>
    </citation>
    <scope>NUCLEOTIDE SEQUENCE</scope>
    <source>
        <strain evidence="2">Pt15</strain>
    </source>
</reference>
<accession>A0ABY7CXX4</accession>
<organism evidence="2 3">
    <name type="scientific">Puccinia triticina</name>
    <dbReference type="NCBI Taxonomy" id="208348"/>
    <lineage>
        <taxon>Eukaryota</taxon>
        <taxon>Fungi</taxon>
        <taxon>Dikarya</taxon>
        <taxon>Basidiomycota</taxon>
        <taxon>Pucciniomycotina</taxon>
        <taxon>Pucciniomycetes</taxon>
        <taxon>Pucciniales</taxon>
        <taxon>Pucciniaceae</taxon>
        <taxon>Puccinia</taxon>
    </lineage>
</organism>
<feature type="region of interest" description="Disordered" evidence="1">
    <location>
        <begin position="188"/>
        <end position="266"/>
    </location>
</feature>
<feature type="compositionally biased region" description="Polar residues" evidence="1">
    <location>
        <begin position="225"/>
        <end position="263"/>
    </location>
</feature>
<feature type="compositionally biased region" description="Polar residues" evidence="1">
    <location>
        <begin position="207"/>
        <end position="218"/>
    </location>
</feature>
<evidence type="ECO:0000313" key="2">
    <source>
        <dbReference type="EMBL" id="WAQ90154.1"/>
    </source>
</evidence>
<evidence type="ECO:0000256" key="1">
    <source>
        <dbReference type="SAM" id="MobiDB-lite"/>
    </source>
</evidence>
<dbReference type="EMBL" id="CP110432">
    <property type="protein sequence ID" value="WAQ90154.1"/>
    <property type="molecule type" value="Genomic_DNA"/>
</dbReference>
<gene>
    <name evidence="2" type="ORF">PtA15_12A140</name>
</gene>
<sequence>MHTGFPQDTRASSSVWSAPAYFENEYVPQGYSIVHTAQPGFYTTMTPNPCPMTSADAYQYQYHPVMFHAKHLVPIVQQILPHQNMLYLQHAAILEETSERHEEIFQRRIKERDDERTAAKIRNAKSSQEVSARAKSSSKPKDSGGRSDGFSWQAQGAKLPVRWSSGNHPVLTSSNSALVHEERRRLLGNQGLTTPTMEFQQEEKGNQAESQSKSLMTSDTRENFDPSSTTVAEDSTKQLGQKDNSKELSTPLNEKTKVSSPGFPSNEIEGLAHDPAGLRTSENISTFGKVEDSENQKLSGSNIKNTHSPVSGKTVVPVSEAATSLTKSQTENKQELTPQKIDVASHNQDKAFPPVDTISDQTTKLQSLPHESGNIHTMSAPNKLIDDLEFPKLDTLEQTKSSLSENQKTIVAREITYKNVLLKEEDAPISKAKNLAKVAKQKKKLVAESQGPHRNNQTPNSDLVKPNARASANGFTAGKQLQNHITKSAQNPRNNQEKSSSSPKSPVIFRSIDATNPSDQVANSKTVEKDPNISSSLGSLEGGAEYSSWRTHRKTAKAKLDSKEIKNANLHGLTKGYWEVWDNQARADSVSSDGEKLMGSNEISNPQNPPVLPLPEIKENKDEETDGADLRPDQKNSGDETVKNAGSSQVEVLDESGKSAGMKASQQKKKKKKKSKGAKPKLDDDWNYLQSLEQEKNTETPPESELGGADLKDEKEGQGTGISVGEEIKEGFQLPGPTEKLRNAYVNGPVFQALNAALMPYTTEKDQIYPGLPRPKSQRKPTTDDFLEKRLETWKTDVNPSRMPGADYVNLWRKLHVDLDLMDSISRYMKVFDKTLHLSLSDLDIHTYEALREKN</sequence>